<gene>
    <name evidence="3" type="ORF">PAUS00366_LOCUS19086</name>
</gene>
<feature type="compositionally biased region" description="Basic residues" evidence="1">
    <location>
        <begin position="144"/>
        <end position="154"/>
    </location>
</feature>
<feature type="compositionally biased region" description="Low complexity" evidence="1">
    <location>
        <begin position="19"/>
        <end position="32"/>
    </location>
</feature>
<dbReference type="SUPFAM" id="SSF82051">
    <property type="entry name" value="Obg GTP-binding protein N-terminal domain"/>
    <property type="match status" value="1"/>
</dbReference>
<dbReference type="EMBL" id="HBIX01028278">
    <property type="protein sequence ID" value="CAE0726329.1"/>
    <property type="molecule type" value="Transcribed_RNA"/>
</dbReference>
<evidence type="ECO:0000313" key="3">
    <source>
        <dbReference type="EMBL" id="CAE0726329.1"/>
    </source>
</evidence>
<dbReference type="Pfam" id="PF01018">
    <property type="entry name" value="GTP1_OBG"/>
    <property type="match status" value="1"/>
</dbReference>
<dbReference type="GO" id="GO:0005525">
    <property type="term" value="F:GTP binding"/>
    <property type="evidence" value="ECO:0007669"/>
    <property type="project" value="InterPro"/>
</dbReference>
<dbReference type="PANTHER" id="PTHR11702">
    <property type="entry name" value="DEVELOPMENTALLY REGULATED GTP-BINDING PROTEIN-RELATED"/>
    <property type="match status" value="1"/>
</dbReference>
<protein>
    <recommendedName>
        <fullName evidence="2">Obg domain-containing protein</fullName>
    </recommendedName>
</protein>
<accession>A0A7S4ATD5</accession>
<dbReference type="GO" id="GO:0005739">
    <property type="term" value="C:mitochondrion"/>
    <property type="evidence" value="ECO:0007669"/>
    <property type="project" value="TreeGrafter"/>
</dbReference>
<proteinExistence type="predicted"/>
<dbReference type="PROSITE" id="PS51883">
    <property type="entry name" value="OBG"/>
    <property type="match status" value="1"/>
</dbReference>
<feature type="region of interest" description="Disordered" evidence="1">
    <location>
        <begin position="1"/>
        <end position="32"/>
    </location>
</feature>
<dbReference type="GO" id="GO:0042254">
    <property type="term" value="P:ribosome biogenesis"/>
    <property type="evidence" value="ECO:0007669"/>
    <property type="project" value="UniProtKB-UniRule"/>
</dbReference>
<feature type="region of interest" description="Disordered" evidence="1">
    <location>
        <begin position="81"/>
        <end position="211"/>
    </location>
</feature>
<dbReference type="InterPro" id="IPR045086">
    <property type="entry name" value="OBG_GTPase"/>
</dbReference>
<name>A0A7S4ATD5_9STRA</name>
<dbReference type="AlphaFoldDB" id="A0A7S4ATD5"/>
<dbReference type="Gene3D" id="2.70.210.12">
    <property type="entry name" value="GTP1/OBG domain"/>
    <property type="match status" value="1"/>
</dbReference>
<sequence length="211" mass="22190">MMRGDISRIGPFLSRRCASHPPSTSTSASTSNLFSSLVGPINSCSIIYGFPSASASAVGVGAGVGAGVGVGVCARTGGRHRWIGTDHSTYTPLPSSSSSRKKRSSKDNGNNKDKKRRGGRQSYRFVDRTRVQISGGSGGNGSKSMHHLGRKHNRRPDGGHGGNGGSVLIIADPREQSLRWTRPHVTAESGSHGGSQDRHGRNGKNTILHVP</sequence>
<evidence type="ECO:0000259" key="2">
    <source>
        <dbReference type="PROSITE" id="PS51883"/>
    </source>
</evidence>
<reference evidence="3" key="1">
    <citation type="submission" date="2021-01" db="EMBL/GenBank/DDBJ databases">
        <authorList>
            <person name="Corre E."/>
            <person name="Pelletier E."/>
            <person name="Niang G."/>
            <person name="Scheremetjew M."/>
            <person name="Finn R."/>
            <person name="Kale V."/>
            <person name="Holt S."/>
            <person name="Cochrane G."/>
            <person name="Meng A."/>
            <person name="Brown T."/>
            <person name="Cohen L."/>
        </authorList>
    </citation>
    <scope>NUCLEOTIDE SEQUENCE</scope>
    <source>
        <strain evidence="3">10249 10 AB</strain>
    </source>
</reference>
<dbReference type="InterPro" id="IPR006169">
    <property type="entry name" value="GTP1_OBG_dom"/>
</dbReference>
<dbReference type="PANTHER" id="PTHR11702:SF31">
    <property type="entry name" value="MITOCHONDRIAL RIBOSOME-ASSOCIATED GTPASE 2"/>
    <property type="match status" value="1"/>
</dbReference>
<organism evidence="3">
    <name type="scientific">Pseudo-nitzschia australis</name>
    <dbReference type="NCBI Taxonomy" id="44445"/>
    <lineage>
        <taxon>Eukaryota</taxon>
        <taxon>Sar</taxon>
        <taxon>Stramenopiles</taxon>
        <taxon>Ochrophyta</taxon>
        <taxon>Bacillariophyta</taxon>
        <taxon>Bacillariophyceae</taxon>
        <taxon>Bacillariophycidae</taxon>
        <taxon>Bacillariales</taxon>
        <taxon>Bacillariaceae</taxon>
        <taxon>Pseudo-nitzschia</taxon>
    </lineage>
</organism>
<dbReference type="GO" id="GO:0003924">
    <property type="term" value="F:GTPase activity"/>
    <property type="evidence" value="ECO:0007669"/>
    <property type="project" value="InterPro"/>
</dbReference>
<dbReference type="InterPro" id="IPR036726">
    <property type="entry name" value="GTP1_OBG_dom_sf"/>
</dbReference>
<evidence type="ECO:0000256" key="1">
    <source>
        <dbReference type="SAM" id="MobiDB-lite"/>
    </source>
</evidence>
<feature type="domain" description="Obg" evidence="2">
    <location>
        <begin position="123"/>
        <end position="211"/>
    </location>
</feature>